<reference evidence="1" key="1">
    <citation type="submission" date="2024-02" db="EMBL/GenBank/DDBJ databases">
        <title>Metagenome Assembled Genome of Zalaria obscura JY119.</title>
        <authorList>
            <person name="Vighnesh L."/>
            <person name="Jagadeeshwari U."/>
            <person name="Venkata Ramana C."/>
            <person name="Sasikala C."/>
        </authorList>
    </citation>
    <scope>NUCLEOTIDE SEQUENCE</scope>
    <source>
        <strain evidence="1">JY119</strain>
    </source>
</reference>
<keyword evidence="2" id="KW-1185">Reference proteome</keyword>
<evidence type="ECO:0000313" key="2">
    <source>
        <dbReference type="Proteomes" id="UP001320706"/>
    </source>
</evidence>
<accession>A0ACC3S9T8</accession>
<comment type="caution">
    <text evidence="1">The sequence shown here is derived from an EMBL/GenBank/DDBJ whole genome shotgun (WGS) entry which is preliminary data.</text>
</comment>
<evidence type="ECO:0000313" key="1">
    <source>
        <dbReference type="EMBL" id="KAK8200689.1"/>
    </source>
</evidence>
<name>A0ACC3S9T8_9PEZI</name>
<proteinExistence type="predicted"/>
<sequence length="414" mass="44822">MVHTGSQEKTSKKLYPFLAAAFPWLISGLLFIQVRHRYGQDLSHTISANRSSVQILVQIISHGLGLLQTYSVCTSQKYSIRLRLFKNPDWTYAGRSYGVGAPVGLDNTTSTLAGADSMTYTDYGYITNVNCSYNTSSAYGIEYRTTPNVGLNTFSVYEAFGSLPNSFNAGKDVGTGEWYAVIPSWSDYRRLLAWSARSIGGENYISLVTGQGNYTLFNQTQCFVTFTPSAFDVTVNITSKLITVAPAPLPSSFSNLVPDETVTANAINSLKLLARMFSSLYTSILGDTLTRNLATSVGNDPSPPAQTELWAGLLVFDVFDMRSMIVAASAGGDGIAKCIEGAWVGNWDDKAVAAIAIRFCAPDVESSMPAIVAAEDGRGLGGGLWRKTAAYKGLRGVDGEVSEREEYLLEDRGM</sequence>
<protein>
    <submittedName>
        <fullName evidence="1">Uncharacterized protein</fullName>
    </submittedName>
</protein>
<dbReference type="EMBL" id="JAMKPW020000038">
    <property type="protein sequence ID" value="KAK8200689.1"/>
    <property type="molecule type" value="Genomic_DNA"/>
</dbReference>
<gene>
    <name evidence="1" type="ORF">M8818_006004</name>
</gene>
<organism evidence="1 2">
    <name type="scientific">Zalaria obscura</name>
    <dbReference type="NCBI Taxonomy" id="2024903"/>
    <lineage>
        <taxon>Eukaryota</taxon>
        <taxon>Fungi</taxon>
        <taxon>Dikarya</taxon>
        <taxon>Ascomycota</taxon>
        <taxon>Pezizomycotina</taxon>
        <taxon>Dothideomycetes</taxon>
        <taxon>Dothideomycetidae</taxon>
        <taxon>Dothideales</taxon>
        <taxon>Zalariaceae</taxon>
        <taxon>Zalaria</taxon>
    </lineage>
</organism>
<dbReference type="Proteomes" id="UP001320706">
    <property type="component" value="Unassembled WGS sequence"/>
</dbReference>